<evidence type="ECO:0000313" key="2">
    <source>
        <dbReference type="EMBL" id="CAA9225700.1"/>
    </source>
</evidence>
<protein>
    <submittedName>
        <fullName evidence="2">HtrA protease/chaperone protein</fullName>
    </submittedName>
</protein>
<accession>A0A6J4HKE5</accession>
<keyword evidence="2" id="KW-0645">Protease</keyword>
<dbReference type="EMBL" id="CADCTJ010000236">
    <property type="protein sequence ID" value="CAA9225700.1"/>
    <property type="molecule type" value="Genomic_DNA"/>
</dbReference>
<dbReference type="Pfam" id="PF13365">
    <property type="entry name" value="Trypsin_2"/>
    <property type="match status" value="1"/>
</dbReference>
<dbReference type="PRINTS" id="PR00834">
    <property type="entry name" value="PROTEASES2C"/>
</dbReference>
<dbReference type="GO" id="GO:0004252">
    <property type="term" value="F:serine-type endopeptidase activity"/>
    <property type="evidence" value="ECO:0007669"/>
    <property type="project" value="InterPro"/>
</dbReference>
<feature type="coiled-coil region" evidence="1">
    <location>
        <begin position="128"/>
        <end position="162"/>
    </location>
</feature>
<dbReference type="Gene3D" id="2.40.10.120">
    <property type="match status" value="1"/>
</dbReference>
<dbReference type="InterPro" id="IPR009003">
    <property type="entry name" value="Peptidase_S1_PA"/>
</dbReference>
<evidence type="ECO:0000256" key="1">
    <source>
        <dbReference type="SAM" id="Coils"/>
    </source>
</evidence>
<keyword evidence="2" id="KW-0378">Hydrolase</keyword>
<dbReference type="AlphaFoldDB" id="A0A6J4HKE5"/>
<name>A0A6J4HKE5_9BACT</name>
<proteinExistence type="predicted"/>
<dbReference type="GO" id="GO:0006508">
    <property type="term" value="P:proteolysis"/>
    <property type="evidence" value="ECO:0007669"/>
    <property type="project" value="UniProtKB-KW"/>
</dbReference>
<keyword evidence="1" id="KW-0175">Coiled coil</keyword>
<dbReference type="PANTHER" id="PTHR43019:SF23">
    <property type="entry name" value="PROTEASE DO-LIKE 5, CHLOROPLASTIC"/>
    <property type="match status" value="1"/>
</dbReference>
<dbReference type="InterPro" id="IPR001940">
    <property type="entry name" value="Peptidase_S1C"/>
</dbReference>
<reference evidence="2" key="1">
    <citation type="submission" date="2020-02" db="EMBL/GenBank/DDBJ databases">
        <authorList>
            <person name="Meier V. D."/>
        </authorList>
    </citation>
    <scope>NUCLEOTIDE SEQUENCE</scope>
    <source>
        <strain evidence="2">AVDCRST_MAG95</strain>
    </source>
</reference>
<dbReference type="SUPFAM" id="SSF50494">
    <property type="entry name" value="Trypsin-like serine proteases"/>
    <property type="match status" value="1"/>
</dbReference>
<sequence>MADALTGLSYSTMTEKESFALIERYLAGELSGPEQLNFEHQQRHDPVLAERFREYQELHGALQLYKNRLALKQKLNQLHTELEKPALPTTPVKPAATQWRVFWNQHFATMAVAASVAVITVFGTLLSADAWRSVKKQQNARYSELRREVEKIKRSQRALIQDITGKPAVPSLKPDLRPASFSGTGFVLSADGYFVTSYHVVKDADSVYIENKQGLRYKVKTVFQDKAHDLAILKIDDSTFTSFKPLPYAFKIGNADLGEKVYTLGFPREDMVYGEGSLSSRTGFEGDTTAYQISVPVNPGNSGGPLIDSQGNLIGIISGKQMEQEGAAFAIKSAYLKELISGMGQDTLTEPLVLSRRNHLAGMPRTQQLKKLQDYVFMVKIYN</sequence>
<organism evidence="2">
    <name type="scientific">uncultured Adhaeribacter sp</name>
    <dbReference type="NCBI Taxonomy" id="448109"/>
    <lineage>
        <taxon>Bacteria</taxon>
        <taxon>Pseudomonadati</taxon>
        <taxon>Bacteroidota</taxon>
        <taxon>Cytophagia</taxon>
        <taxon>Cytophagales</taxon>
        <taxon>Hymenobacteraceae</taxon>
        <taxon>Adhaeribacter</taxon>
        <taxon>environmental samples</taxon>
    </lineage>
</organism>
<dbReference type="PANTHER" id="PTHR43019">
    <property type="entry name" value="SERINE ENDOPROTEASE DEGS"/>
    <property type="match status" value="1"/>
</dbReference>
<gene>
    <name evidence="2" type="ORF">AVDCRST_MAG95-757</name>
</gene>